<dbReference type="EMBL" id="SRLE01000014">
    <property type="protein sequence ID" value="TGD71267.1"/>
    <property type="molecule type" value="Genomic_DNA"/>
</dbReference>
<evidence type="ECO:0000313" key="2">
    <source>
        <dbReference type="Proteomes" id="UP000298050"/>
    </source>
</evidence>
<proteinExistence type="predicted"/>
<organism evidence="1 2">
    <name type="scientific">Mangrovimicrobium sediminis</name>
    <dbReference type="NCBI Taxonomy" id="2562682"/>
    <lineage>
        <taxon>Bacteria</taxon>
        <taxon>Pseudomonadati</taxon>
        <taxon>Pseudomonadota</taxon>
        <taxon>Gammaproteobacteria</taxon>
        <taxon>Cellvibrionales</taxon>
        <taxon>Halieaceae</taxon>
        <taxon>Mangrovimicrobium</taxon>
    </lineage>
</organism>
<dbReference type="RefSeq" id="WP_135446160.1">
    <property type="nucleotide sequence ID" value="NZ_SRLE01000014.1"/>
</dbReference>
<protein>
    <submittedName>
        <fullName evidence="1">Cupin domain-containing protein</fullName>
    </submittedName>
</protein>
<comment type="caution">
    <text evidence="1">The sequence shown here is derived from an EMBL/GenBank/DDBJ whole genome shotgun (WGS) entry which is preliminary data.</text>
</comment>
<evidence type="ECO:0000313" key="1">
    <source>
        <dbReference type="EMBL" id="TGD71267.1"/>
    </source>
</evidence>
<accession>A0A4Z0LVP3</accession>
<reference evidence="1 2" key="1">
    <citation type="submission" date="2019-04" db="EMBL/GenBank/DDBJ databases">
        <title>Taxonomy of novel Haliea sp. from mangrove soil of West Coast of India.</title>
        <authorList>
            <person name="Verma A."/>
            <person name="Kumar P."/>
            <person name="Krishnamurthi S."/>
        </authorList>
    </citation>
    <scope>NUCLEOTIDE SEQUENCE [LARGE SCALE GENOMIC DNA]</scope>
    <source>
        <strain evidence="1 2">SAOS-164</strain>
    </source>
</reference>
<sequence length="171" mass="19336">MSETTEQRQQLKIYRASEAPGLVEKGCMQMQPMTEVQVSGLKRLVQSGYLEGDELKVLVDMPGFALTYAWLKKDYPLMRHSHDSDCMYYVIAGSLKLGTEELGAMDCFFVPAGVPYTYVPGADGVEVLEIRHKPAFDFVNLTHSENWWDKAEQTCAANREHWKNAHKPSSS</sequence>
<dbReference type="SUPFAM" id="SSF51182">
    <property type="entry name" value="RmlC-like cupins"/>
    <property type="match status" value="1"/>
</dbReference>
<dbReference type="InterPro" id="IPR011051">
    <property type="entry name" value="RmlC_Cupin_sf"/>
</dbReference>
<dbReference type="OrthoDB" id="7618523at2"/>
<name>A0A4Z0LVP3_9GAMM</name>
<dbReference type="AlphaFoldDB" id="A0A4Z0LVP3"/>
<dbReference type="InterPro" id="IPR014710">
    <property type="entry name" value="RmlC-like_jellyroll"/>
</dbReference>
<gene>
    <name evidence="1" type="ORF">E4634_18510</name>
</gene>
<dbReference type="Gene3D" id="2.60.120.10">
    <property type="entry name" value="Jelly Rolls"/>
    <property type="match status" value="1"/>
</dbReference>
<keyword evidence="2" id="KW-1185">Reference proteome</keyword>
<dbReference type="Proteomes" id="UP000298050">
    <property type="component" value="Unassembled WGS sequence"/>
</dbReference>